<protein>
    <recommendedName>
        <fullName evidence="4">CBS domain-containing protein</fullName>
    </recommendedName>
</protein>
<evidence type="ECO:0000313" key="2">
    <source>
        <dbReference type="EMBL" id="KUM27274.1"/>
    </source>
</evidence>
<evidence type="ECO:0000313" key="3">
    <source>
        <dbReference type="Proteomes" id="UP000053176"/>
    </source>
</evidence>
<gene>
    <name evidence="2" type="ORF">AU467_02495</name>
</gene>
<name>A0A101KUR5_RHILI</name>
<evidence type="ECO:0000256" key="1">
    <source>
        <dbReference type="SAM" id="MobiDB-lite"/>
    </source>
</evidence>
<organism evidence="2 3">
    <name type="scientific">Rhizobium loti</name>
    <name type="common">Mesorhizobium loti</name>
    <dbReference type="NCBI Taxonomy" id="381"/>
    <lineage>
        <taxon>Bacteria</taxon>
        <taxon>Pseudomonadati</taxon>
        <taxon>Pseudomonadota</taxon>
        <taxon>Alphaproteobacteria</taxon>
        <taxon>Hyphomicrobiales</taxon>
        <taxon>Phyllobacteriaceae</taxon>
        <taxon>Mesorhizobium</taxon>
    </lineage>
</organism>
<dbReference type="EMBL" id="LPWA01000098">
    <property type="protein sequence ID" value="KUM27274.1"/>
    <property type="molecule type" value="Genomic_DNA"/>
</dbReference>
<feature type="region of interest" description="Disordered" evidence="1">
    <location>
        <begin position="54"/>
        <end position="84"/>
    </location>
</feature>
<accession>A0A101KUR5</accession>
<evidence type="ECO:0008006" key="4">
    <source>
        <dbReference type="Google" id="ProtNLM"/>
    </source>
</evidence>
<sequence>MLIDSLHPLTSSRLAVIDFNATVRAAALSLSRPGIGPRRSVEGVLSKSDLVRHLTSPTSSAPPVSAPDEQVHLPLLGRTDEVIE</sequence>
<comment type="caution">
    <text evidence="2">The sequence shown here is derived from an EMBL/GenBank/DDBJ whole genome shotgun (WGS) entry which is preliminary data.</text>
</comment>
<feature type="compositionally biased region" description="Low complexity" evidence="1">
    <location>
        <begin position="55"/>
        <end position="67"/>
    </location>
</feature>
<dbReference type="Proteomes" id="UP000053176">
    <property type="component" value="Unassembled WGS sequence"/>
</dbReference>
<reference evidence="2 3" key="1">
    <citation type="submission" date="2015-12" db="EMBL/GenBank/DDBJ databases">
        <title>Draft genome sequence of Mesorhizobium sp. UFLA 01-765, a multitolerant efficient symbiont and plant-growth promoting strain isolated from Zn-mining soil using Leucaena leucocephala as a trap plant.</title>
        <authorList>
            <person name="Rangel W.M."/>
            <person name="Thijs S."/>
            <person name="Longatti S.M."/>
            <person name="Moreira F.M."/>
            <person name="Weyens N."/>
            <person name="Vangronsveld J."/>
            <person name="Van Hamme J.D."/>
            <person name="Bottos E.M."/>
            <person name="Rineau F."/>
        </authorList>
    </citation>
    <scope>NUCLEOTIDE SEQUENCE [LARGE SCALE GENOMIC DNA]</scope>
    <source>
        <strain evidence="2 3">UFLA 01-765</strain>
    </source>
</reference>
<proteinExistence type="predicted"/>
<dbReference type="AlphaFoldDB" id="A0A101KUR5"/>